<reference evidence="2 3" key="1">
    <citation type="submission" date="2019-02" db="EMBL/GenBank/DDBJ databases">
        <title>Deep-cultivation of Planctomycetes and their phenomic and genomic characterization uncovers novel biology.</title>
        <authorList>
            <person name="Wiegand S."/>
            <person name="Jogler M."/>
            <person name="Boedeker C."/>
            <person name="Pinto D."/>
            <person name="Vollmers J."/>
            <person name="Rivas-Marin E."/>
            <person name="Kohn T."/>
            <person name="Peeters S.H."/>
            <person name="Heuer A."/>
            <person name="Rast P."/>
            <person name="Oberbeckmann S."/>
            <person name="Bunk B."/>
            <person name="Jeske O."/>
            <person name="Meyerdierks A."/>
            <person name="Storesund J.E."/>
            <person name="Kallscheuer N."/>
            <person name="Luecker S."/>
            <person name="Lage O.M."/>
            <person name="Pohl T."/>
            <person name="Merkel B.J."/>
            <person name="Hornburger P."/>
            <person name="Mueller R.-W."/>
            <person name="Bruemmer F."/>
            <person name="Labrenz M."/>
            <person name="Spormann A.M."/>
            <person name="Op den Camp H."/>
            <person name="Overmann J."/>
            <person name="Amann R."/>
            <person name="Jetten M.S.M."/>
            <person name="Mascher T."/>
            <person name="Medema M.H."/>
            <person name="Devos D.P."/>
            <person name="Kaster A.-K."/>
            <person name="Ovreas L."/>
            <person name="Rohde M."/>
            <person name="Galperin M.Y."/>
            <person name="Jogler C."/>
        </authorList>
    </citation>
    <scope>NUCLEOTIDE SEQUENCE [LARGE SCALE GENOMIC DNA]</scope>
    <source>
        <strain evidence="2 3">Pla133</strain>
    </source>
</reference>
<keyword evidence="3" id="KW-1185">Reference proteome</keyword>
<gene>
    <name evidence="2" type="ORF">Pla133_45200</name>
</gene>
<dbReference type="EMBL" id="CP036287">
    <property type="protein sequence ID" value="QDU69401.1"/>
    <property type="molecule type" value="Genomic_DNA"/>
</dbReference>
<dbReference type="Gene3D" id="2.40.10.500">
    <property type="match status" value="1"/>
</dbReference>
<dbReference type="Proteomes" id="UP000316921">
    <property type="component" value="Chromosome"/>
</dbReference>
<protein>
    <submittedName>
        <fullName evidence="2">NHL repeat protein</fullName>
    </submittedName>
</protein>
<evidence type="ECO:0000313" key="3">
    <source>
        <dbReference type="Proteomes" id="UP000316921"/>
    </source>
</evidence>
<dbReference type="SUPFAM" id="SSF63829">
    <property type="entry name" value="Calcium-dependent phosphotriesterase"/>
    <property type="match status" value="1"/>
</dbReference>
<organism evidence="2 3">
    <name type="scientific">Engelhardtia mirabilis</name>
    <dbReference type="NCBI Taxonomy" id="2528011"/>
    <lineage>
        <taxon>Bacteria</taxon>
        <taxon>Pseudomonadati</taxon>
        <taxon>Planctomycetota</taxon>
        <taxon>Planctomycetia</taxon>
        <taxon>Planctomycetia incertae sedis</taxon>
        <taxon>Engelhardtia</taxon>
    </lineage>
</organism>
<proteinExistence type="predicted"/>
<dbReference type="KEGG" id="pbap:Pla133_45200"/>
<name>A0A518BQZ0_9BACT</name>
<keyword evidence="1" id="KW-0732">Signal</keyword>
<feature type="signal peptide" evidence="1">
    <location>
        <begin position="1"/>
        <end position="28"/>
    </location>
</feature>
<accession>A0A518BQZ0</accession>
<evidence type="ECO:0000313" key="2">
    <source>
        <dbReference type="EMBL" id="QDU69401.1"/>
    </source>
</evidence>
<feature type="chain" id="PRO_5021944101" evidence="1">
    <location>
        <begin position="29"/>
        <end position="493"/>
    </location>
</feature>
<evidence type="ECO:0000256" key="1">
    <source>
        <dbReference type="SAM" id="SignalP"/>
    </source>
</evidence>
<dbReference type="InterPro" id="IPR011042">
    <property type="entry name" value="6-blade_b-propeller_TolB-like"/>
</dbReference>
<dbReference type="RefSeq" id="WP_145069261.1">
    <property type="nucleotide sequence ID" value="NZ_CP036287.1"/>
</dbReference>
<dbReference type="Gene3D" id="2.120.10.30">
    <property type="entry name" value="TolB, C-terminal domain"/>
    <property type="match status" value="1"/>
</dbReference>
<sequence precursor="true">MTSAIRPRSLPLLLSLAGLGLTASQALAQSILPLVPFSETGDLFVTDSTNDTVWRLLDLDLDGDYDGPGEVSVYYDDTLGPIALTNNNGIAVDGNGTVYVGDSSEDFILALRDIDGDGNCHGAGEAVVWFDGKGGSASGVIAGSPANLTADLFGDVWLAVSGSGSSAPDNVDKVIHLRDLNADGDANDVGEAVEYYLPAPGGAGGDTLPQDVTVGLDGRLYMVDIPTSGTLGKGVYRLDDVDASGTIDAAGEDQPFFIPPAQANNPFFWGLTMDAQGWFYMADTGNELVWRFRDDNFDGSIDASTEASIWWQTTDSSLIWRLAAASDGSVLAAESQSPDRILRLVDTDGSGSVDPVTETFVLWDDTLGGPDIGNPRSLAFDRQPTVDLNPIPSIGTPLLINTFATTGDVVQLYVGGATIAPLPLPPFGFLELNPGAAFAPLASGTVPSFGPFAATIGLPADPGLIGVQVFVQGIAGKPLHLRLTNTASLVLQP</sequence>
<dbReference type="AlphaFoldDB" id="A0A518BQZ0"/>